<evidence type="ECO:0000313" key="1">
    <source>
        <dbReference type="EMBL" id="GGE53755.1"/>
    </source>
</evidence>
<dbReference type="Proteomes" id="UP000605259">
    <property type="component" value="Unassembled WGS sequence"/>
</dbReference>
<proteinExistence type="predicted"/>
<comment type="caution">
    <text evidence="1">The sequence shown here is derived from an EMBL/GenBank/DDBJ whole genome shotgun (WGS) entry which is preliminary data.</text>
</comment>
<name>A0A917AIP0_9BACI</name>
<accession>A0A917AIP0</accession>
<evidence type="ECO:0000313" key="2">
    <source>
        <dbReference type="Proteomes" id="UP000605259"/>
    </source>
</evidence>
<reference evidence="1" key="2">
    <citation type="submission" date="2020-09" db="EMBL/GenBank/DDBJ databases">
        <authorList>
            <person name="Sun Q."/>
            <person name="Zhou Y."/>
        </authorList>
    </citation>
    <scope>NUCLEOTIDE SEQUENCE</scope>
    <source>
        <strain evidence="1">CGMCC 1.12698</strain>
    </source>
</reference>
<keyword evidence="2" id="KW-1185">Reference proteome</keyword>
<dbReference type="AlphaFoldDB" id="A0A917AIP0"/>
<dbReference type="EMBL" id="BMFK01000001">
    <property type="protein sequence ID" value="GGE53755.1"/>
    <property type="molecule type" value="Genomic_DNA"/>
</dbReference>
<gene>
    <name evidence="1" type="ORF">GCM10007140_00080</name>
</gene>
<dbReference type="RefSeq" id="WP_188386425.1">
    <property type="nucleotide sequence ID" value="NZ_BMFK01000001.1"/>
</dbReference>
<sequence>MKKMNFILRLRGNDFFNDELSCLGWQFTEILMCLKDYMKSYDWYIFDVLGTSKLSLFELFPKNSMELCIISSIEELIDKVKEVVQFESGVFIAIKKGIAVEWDHNYLPETEEDEGLQHSFADLEIRLFDYSFFEIYGNDRKVKKRILSHFERKISR</sequence>
<protein>
    <submittedName>
        <fullName evidence="1">Uncharacterized protein</fullName>
    </submittedName>
</protein>
<organism evidence="1 2">
    <name type="scientific">Priestia taiwanensis</name>
    <dbReference type="NCBI Taxonomy" id="1347902"/>
    <lineage>
        <taxon>Bacteria</taxon>
        <taxon>Bacillati</taxon>
        <taxon>Bacillota</taxon>
        <taxon>Bacilli</taxon>
        <taxon>Bacillales</taxon>
        <taxon>Bacillaceae</taxon>
        <taxon>Priestia</taxon>
    </lineage>
</organism>
<reference evidence="1" key="1">
    <citation type="journal article" date="2014" name="Int. J. Syst. Evol. Microbiol.">
        <title>Complete genome sequence of Corynebacterium casei LMG S-19264T (=DSM 44701T), isolated from a smear-ripened cheese.</title>
        <authorList>
            <consortium name="US DOE Joint Genome Institute (JGI-PGF)"/>
            <person name="Walter F."/>
            <person name="Albersmeier A."/>
            <person name="Kalinowski J."/>
            <person name="Ruckert C."/>
        </authorList>
    </citation>
    <scope>NUCLEOTIDE SEQUENCE</scope>
    <source>
        <strain evidence="1">CGMCC 1.12698</strain>
    </source>
</reference>